<keyword evidence="1" id="KW-0704">Schiff base</keyword>
<sequence>MSTQPIPEQILPELLNRFDDTKVNANPSQPLMKACKETGSEIWLDTGDIEAIDQLITPEVSAVTTNNTLLNKEVQKGIYDKIIKENAGRFDELPPQKRIVEIAFLLNALHALRLVKRYGGMVSVELHTDVTHDVDGIVHYGQRFHNIAPNNFLIKVPMSPSGLLGARKLHEMGIPVNFTLLFSVRQNMLASLVAKPAYTNVFMGRIGAYMKDNHLGDASGPGEKTVHHTQKCLQTLRHDLSLKTKLIAASIRDYTQLPALCGIDVMTIPAKVLTEGLEKLKGPFQPMTDHDFNIVYEPGVATSEIQIDKLWSVSENEKRLFRELHANPPQSAWELVDILREEGITDIFPHLTPIEELFITDDGKIPRHDRWASLISRGETAIDTLLTLAGVAAFTKDQKALDERVKKLVNS</sequence>
<dbReference type="InterPro" id="IPR001585">
    <property type="entry name" value="TAL/FSA"/>
</dbReference>
<dbReference type="Proteomes" id="UP000252733">
    <property type="component" value="Unassembled WGS sequence"/>
</dbReference>
<dbReference type="PANTHER" id="PTHR10683:SF40">
    <property type="entry name" value="FRUCTOSE-6-PHOSPHATE ALDOLASE 1-RELATED"/>
    <property type="match status" value="1"/>
</dbReference>
<comment type="caution">
    <text evidence="2">The sequence shown here is derived from an EMBL/GenBank/DDBJ whole genome shotgun (WGS) entry which is preliminary data.</text>
</comment>
<dbReference type="Pfam" id="PF00923">
    <property type="entry name" value="TAL_FSA"/>
    <property type="match status" value="1"/>
</dbReference>
<dbReference type="RefSeq" id="WP_114437656.1">
    <property type="nucleotide sequence ID" value="NZ_QPIZ01000022.1"/>
</dbReference>
<dbReference type="AlphaFoldDB" id="A0A368UNZ3"/>
<evidence type="ECO:0000256" key="1">
    <source>
        <dbReference type="ARBA" id="ARBA00023270"/>
    </source>
</evidence>
<keyword evidence="3" id="KW-1185">Reference proteome</keyword>
<accession>A0A368UNZ3</accession>
<dbReference type="EMBL" id="QPIZ01000022">
    <property type="protein sequence ID" value="RCW30423.1"/>
    <property type="molecule type" value="Genomic_DNA"/>
</dbReference>
<dbReference type="GO" id="GO:0005975">
    <property type="term" value="P:carbohydrate metabolic process"/>
    <property type="evidence" value="ECO:0007669"/>
    <property type="project" value="InterPro"/>
</dbReference>
<protein>
    <submittedName>
        <fullName evidence="2">Transaldolase</fullName>
    </submittedName>
</protein>
<proteinExistence type="predicted"/>
<evidence type="ECO:0000313" key="3">
    <source>
        <dbReference type="Proteomes" id="UP000252733"/>
    </source>
</evidence>
<dbReference type="InterPro" id="IPR013785">
    <property type="entry name" value="Aldolase_TIM"/>
</dbReference>
<organism evidence="2 3">
    <name type="scientific">Marinilabilia salmonicolor</name>
    <dbReference type="NCBI Taxonomy" id="989"/>
    <lineage>
        <taxon>Bacteria</taxon>
        <taxon>Pseudomonadati</taxon>
        <taxon>Bacteroidota</taxon>
        <taxon>Bacteroidia</taxon>
        <taxon>Marinilabiliales</taxon>
        <taxon>Marinilabiliaceae</taxon>
        <taxon>Marinilabilia</taxon>
    </lineage>
</organism>
<reference evidence="2 3" key="1">
    <citation type="submission" date="2018-07" db="EMBL/GenBank/DDBJ databases">
        <title>Freshwater and sediment microbial communities from various areas in North America, analyzing microbe dynamics in response to fracking.</title>
        <authorList>
            <person name="Lamendella R."/>
        </authorList>
    </citation>
    <scope>NUCLEOTIDE SEQUENCE [LARGE SCALE GENOMIC DNA]</scope>
    <source>
        <strain evidence="2 3">160A</strain>
    </source>
</reference>
<dbReference type="Gene3D" id="3.20.20.70">
    <property type="entry name" value="Aldolase class I"/>
    <property type="match status" value="1"/>
</dbReference>
<dbReference type="PANTHER" id="PTHR10683">
    <property type="entry name" value="TRANSALDOLASE"/>
    <property type="match status" value="1"/>
</dbReference>
<evidence type="ECO:0000313" key="2">
    <source>
        <dbReference type="EMBL" id="RCW30423.1"/>
    </source>
</evidence>
<name>A0A368UNZ3_9BACT</name>
<gene>
    <name evidence="2" type="ORF">DFO77_12273</name>
</gene>
<dbReference type="SUPFAM" id="SSF51569">
    <property type="entry name" value="Aldolase"/>
    <property type="match status" value="1"/>
</dbReference>